<evidence type="ECO:0000313" key="2">
    <source>
        <dbReference type="Proteomes" id="UP001358586"/>
    </source>
</evidence>
<organism evidence="1 2">
    <name type="scientific">Gossypium arboreum</name>
    <name type="common">Tree cotton</name>
    <name type="synonym">Gossypium nanking</name>
    <dbReference type="NCBI Taxonomy" id="29729"/>
    <lineage>
        <taxon>Eukaryota</taxon>
        <taxon>Viridiplantae</taxon>
        <taxon>Streptophyta</taxon>
        <taxon>Embryophyta</taxon>
        <taxon>Tracheophyta</taxon>
        <taxon>Spermatophyta</taxon>
        <taxon>Magnoliopsida</taxon>
        <taxon>eudicotyledons</taxon>
        <taxon>Gunneridae</taxon>
        <taxon>Pentapetalae</taxon>
        <taxon>rosids</taxon>
        <taxon>malvids</taxon>
        <taxon>Malvales</taxon>
        <taxon>Malvaceae</taxon>
        <taxon>Malvoideae</taxon>
        <taxon>Gossypium</taxon>
    </lineage>
</organism>
<evidence type="ECO:0000313" key="1">
    <source>
        <dbReference type="EMBL" id="KAK5835062.1"/>
    </source>
</evidence>
<dbReference type="Proteomes" id="UP001358586">
    <property type="component" value="Chromosome 4"/>
</dbReference>
<dbReference type="EMBL" id="JARKNE010000004">
    <property type="protein sequence ID" value="KAK5835062.1"/>
    <property type="molecule type" value="Genomic_DNA"/>
</dbReference>
<accession>A0ABR0Q749</accession>
<keyword evidence="2" id="KW-1185">Reference proteome</keyword>
<proteinExistence type="predicted"/>
<comment type="caution">
    <text evidence="1">The sequence shown here is derived from an EMBL/GenBank/DDBJ whole genome shotgun (WGS) entry which is preliminary data.</text>
</comment>
<gene>
    <name evidence="1" type="ORF">PVK06_010747</name>
</gene>
<evidence type="ECO:0008006" key="3">
    <source>
        <dbReference type="Google" id="ProtNLM"/>
    </source>
</evidence>
<name>A0ABR0Q749_GOSAR</name>
<sequence length="172" mass="19377">MERLVQAIMMEVNGGGSWNPVKLVRNGPNISHLFFADDLVLFARALREQMVVIEKLLVELCQCLARQDVVDSQVWIWDNKPRFSVSSAYDILTFPRKMPIKNSTGFGSRVVFKRIEVFLWLLCQPVGWCKVNIGGVVRLVNNVAVAGGLIQDNEGCWRILKKCGICSVLGRI</sequence>
<protein>
    <recommendedName>
        <fullName evidence="3">Reverse transcriptase domain-containing protein</fullName>
    </recommendedName>
</protein>
<reference evidence="1 2" key="1">
    <citation type="submission" date="2023-03" db="EMBL/GenBank/DDBJ databases">
        <title>WGS of Gossypium arboreum.</title>
        <authorList>
            <person name="Yu D."/>
        </authorList>
    </citation>
    <scope>NUCLEOTIDE SEQUENCE [LARGE SCALE GENOMIC DNA]</scope>
    <source>
        <tissue evidence="1">Leaf</tissue>
    </source>
</reference>